<comment type="caution">
    <text evidence="1">The sequence shown here is derived from an EMBL/GenBank/DDBJ whole genome shotgun (WGS) entry which is preliminary data.</text>
</comment>
<evidence type="ECO:0000313" key="1">
    <source>
        <dbReference type="EMBL" id="KAH0218891.1"/>
    </source>
</evidence>
<organism evidence="1 2">
    <name type="scientific">Aureobasidium melanogenum</name>
    <name type="common">Aureobasidium pullulans var. melanogenum</name>
    <dbReference type="NCBI Taxonomy" id="46634"/>
    <lineage>
        <taxon>Eukaryota</taxon>
        <taxon>Fungi</taxon>
        <taxon>Dikarya</taxon>
        <taxon>Ascomycota</taxon>
        <taxon>Pezizomycotina</taxon>
        <taxon>Dothideomycetes</taxon>
        <taxon>Dothideomycetidae</taxon>
        <taxon>Dothideales</taxon>
        <taxon>Saccotheciaceae</taxon>
        <taxon>Aureobasidium</taxon>
    </lineage>
</organism>
<name>A0A9P8GDU5_AURME</name>
<proteinExistence type="predicted"/>
<protein>
    <submittedName>
        <fullName evidence="1">Uncharacterized protein</fullName>
    </submittedName>
</protein>
<dbReference type="OrthoDB" id="1577640at2759"/>
<dbReference type="AlphaFoldDB" id="A0A9P8GDU5"/>
<dbReference type="Proteomes" id="UP000767238">
    <property type="component" value="Unassembled WGS sequence"/>
</dbReference>
<dbReference type="EMBL" id="JAHFYH010000045">
    <property type="protein sequence ID" value="KAH0218891.1"/>
    <property type="molecule type" value="Genomic_DNA"/>
</dbReference>
<accession>A0A9P8GDU5</accession>
<gene>
    <name evidence="1" type="ORF">KCV03_g6224</name>
</gene>
<feature type="non-terminal residue" evidence="1">
    <location>
        <position position="374"/>
    </location>
</feature>
<reference evidence="1" key="2">
    <citation type="submission" date="2021-08" db="EMBL/GenBank/DDBJ databases">
        <authorList>
            <person name="Gostincar C."/>
            <person name="Sun X."/>
            <person name="Song Z."/>
            <person name="Gunde-Cimerman N."/>
        </authorList>
    </citation>
    <scope>NUCLEOTIDE SEQUENCE</scope>
    <source>
        <strain evidence="1">EXF-8016</strain>
    </source>
</reference>
<reference evidence="1" key="1">
    <citation type="journal article" date="2021" name="J Fungi (Basel)">
        <title>Virulence traits and population genomics of the black yeast Aureobasidium melanogenum.</title>
        <authorList>
            <person name="Cernosa A."/>
            <person name="Sun X."/>
            <person name="Gostincar C."/>
            <person name="Fang C."/>
            <person name="Gunde-Cimerman N."/>
            <person name="Song Z."/>
        </authorList>
    </citation>
    <scope>NUCLEOTIDE SEQUENCE</scope>
    <source>
        <strain evidence="1">EXF-8016</strain>
    </source>
</reference>
<evidence type="ECO:0000313" key="2">
    <source>
        <dbReference type="Proteomes" id="UP000767238"/>
    </source>
</evidence>
<sequence length="374" mass="41761">MLATITISGHGACFEAMTCEQYVYKRWGGVGIQVATFLAKAAELVSTTDVSSETEAQGQTVKLVIKLDDIRNYTGEVFAYAFPSYVCLFVRGLDDPQVQEVQEIAQWMCQTFRPVPSKPNELSALWISRFTQSTDLCSQVDYEAKVFRLLPLEPLEIHRAGCWTALFETGIVAETPYLRNPELEGIEMSFDLMTNLAAVETYHYPQHSDIAGGLILLGFFTALVPVCIHQSGVIQWHFEYSENDIIRPMDLKSTQEPWAYVNSPSELFGRRCVIGIWPQANIMLGVQGTRLDFEDSGLPHRSSVLRPKGFELTAGLGSSGGPVQGIMQGTKTYEHTNTRQRFKRANAYVTALNHLSQAVSLVYDCKTHTGWLVP</sequence>